<keyword evidence="7" id="KW-0645">Protease</keyword>
<feature type="transmembrane region" description="Helical" evidence="5">
    <location>
        <begin position="138"/>
        <end position="157"/>
    </location>
</feature>
<comment type="caution">
    <text evidence="7">The sequence shown here is derived from an EMBL/GenBank/DDBJ whole genome shotgun (WGS) entry which is preliminary data.</text>
</comment>
<evidence type="ECO:0000256" key="2">
    <source>
        <dbReference type="ARBA" id="ARBA00022692"/>
    </source>
</evidence>
<dbReference type="EMBL" id="JAGIOE010000001">
    <property type="protein sequence ID" value="MBP2374522.1"/>
    <property type="molecule type" value="Genomic_DNA"/>
</dbReference>
<proteinExistence type="predicted"/>
<dbReference type="InterPro" id="IPR022764">
    <property type="entry name" value="Peptidase_S54_rhomboid_dom"/>
</dbReference>
<feature type="transmembrane region" description="Helical" evidence="5">
    <location>
        <begin position="169"/>
        <end position="199"/>
    </location>
</feature>
<evidence type="ECO:0000256" key="1">
    <source>
        <dbReference type="ARBA" id="ARBA00004141"/>
    </source>
</evidence>
<dbReference type="SUPFAM" id="SSF144091">
    <property type="entry name" value="Rhomboid-like"/>
    <property type="match status" value="1"/>
</dbReference>
<dbReference type="Pfam" id="PF01694">
    <property type="entry name" value="Rhomboid"/>
    <property type="match status" value="1"/>
</dbReference>
<accession>A0ABS4WE98</accession>
<evidence type="ECO:0000313" key="7">
    <source>
        <dbReference type="EMBL" id="MBP2374522.1"/>
    </source>
</evidence>
<feature type="domain" description="Peptidase S54 rhomboid" evidence="6">
    <location>
        <begin position="73"/>
        <end position="174"/>
    </location>
</feature>
<comment type="subcellular location">
    <subcellularLocation>
        <location evidence="1">Membrane</location>
        <topology evidence="1">Multi-pass membrane protein</topology>
    </subcellularLocation>
</comment>
<name>A0ABS4WE98_9MICC</name>
<reference evidence="7 8" key="1">
    <citation type="submission" date="2021-03" db="EMBL/GenBank/DDBJ databases">
        <title>Sequencing the genomes of 1000 actinobacteria strains.</title>
        <authorList>
            <person name="Klenk H.-P."/>
        </authorList>
    </citation>
    <scope>NUCLEOTIDE SEQUENCE [LARGE SCALE GENOMIC DNA]</scope>
    <source>
        <strain evidence="7 8">DSM 15454</strain>
    </source>
</reference>
<dbReference type="Gene3D" id="1.20.1540.10">
    <property type="entry name" value="Rhomboid-like"/>
    <property type="match status" value="1"/>
</dbReference>
<evidence type="ECO:0000256" key="3">
    <source>
        <dbReference type="ARBA" id="ARBA00022989"/>
    </source>
</evidence>
<keyword evidence="3 5" id="KW-1133">Transmembrane helix</keyword>
<keyword evidence="4 5" id="KW-0472">Membrane</keyword>
<dbReference type="InterPro" id="IPR035952">
    <property type="entry name" value="Rhomboid-like_sf"/>
</dbReference>
<evidence type="ECO:0000256" key="4">
    <source>
        <dbReference type="ARBA" id="ARBA00023136"/>
    </source>
</evidence>
<dbReference type="GO" id="GO:0008233">
    <property type="term" value="F:peptidase activity"/>
    <property type="evidence" value="ECO:0007669"/>
    <property type="project" value="UniProtKB-KW"/>
</dbReference>
<keyword evidence="2 5" id="KW-0812">Transmembrane</keyword>
<gene>
    <name evidence="7" type="ORF">JOF46_002434</name>
</gene>
<feature type="transmembrane region" description="Helical" evidence="5">
    <location>
        <begin position="36"/>
        <end position="56"/>
    </location>
</feature>
<dbReference type="GO" id="GO:0006508">
    <property type="term" value="P:proteolysis"/>
    <property type="evidence" value="ECO:0007669"/>
    <property type="project" value="UniProtKB-KW"/>
</dbReference>
<dbReference type="RefSeq" id="WP_209907532.1">
    <property type="nucleotide sequence ID" value="NZ_BAAAMI010000017.1"/>
</dbReference>
<protein>
    <submittedName>
        <fullName evidence="7">Membrane associated rhomboid family serine protease</fullName>
    </submittedName>
</protein>
<keyword evidence="8" id="KW-1185">Reference proteome</keyword>
<organism evidence="7 8">
    <name type="scientific">Paeniglutamicibacter psychrophenolicus</name>
    <dbReference type="NCBI Taxonomy" id="257454"/>
    <lineage>
        <taxon>Bacteria</taxon>
        <taxon>Bacillati</taxon>
        <taxon>Actinomycetota</taxon>
        <taxon>Actinomycetes</taxon>
        <taxon>Micrococcales</taxon>
        <taxon>Micrococcaceae</taxon>
        <taxon>Paeniglutamicibacter</taxon>
    </lineage>
</organism>
<dbReference type="Proteomes" id="UP000766570">
    <property type="component" value="Unassembled WGS sequence"/>
</dbReference>
<feature type="transmembrane region" description="Helical" evidence="5">
    <location>
        <begin position="115"/>
        <end position="132"/>
    </location>
</feature>
<keyword evidence="7" id="KW-0378">Hydrolase</keyword>
<evidence type="ECO:0000256" key="5">
    <source>
        <dbReference type="SAM" id="Phobius"/>
    </source>
</evidence>
<sequence length="214" mass="22133">MNMALAIGCYVAVLCAASAAWQFGPPRTQGSRFRPVATVAALLVIGIPSLLQLTMAPGLLEALERQGAGAAAAQPWRIVTALVVQDGGWPAAITNLAALAWIGSMAEHAWGTRRWLVIALGTGIGAQLWGFLVQPVGAGNSVVVFGLAASLLVRAWIGTHRTARMASVVGLAASAVLLVGGDLHGGAAAIGSVIAMFLLRPKAQPHTRNQEQHR</sequence>
<evidence type="ECO:0000313" key="8">
    <source>
        <dbReference type="Proteomes" id="UP000766570"/>
    </source>
</evidence>
<evidence type="ECO:0000259" key="6">
    <source>
        <dbReference type="Pfam" id="PF01694"/>
    </source>
</evidence>